<protein>
    <submittedName>
        <fullName evidence="2">S-adenosyl-L-methionine-dependent methyltransferase</fullName>
    </submittedName>
</protein>
<sequence>MSQENTPSSGSDNSGATKNAADFSYAEGRRYHGESESPYPLPNDMTEINRLDTQHYLLQNLTGKSYHAPIDNPKRVLDIGTGTGIWMREMSEKLPESEFLGLDIVPRPADVSFAQNCHFEAANILKGIPRPDNHFDFVFGRLLFTGIPEQSWAFYAKECARVCAPGGWVEMMELNARICDGGKFGDRFSDLMIAALAKRGVASETVDVIENYMQDAGLVDIRVEEFKMPLGNWGDRLGTLFWENAIMVAKGMIPMYVAALGIPADELRQELKEIDEGVQQHRAYVTVRVVCGRKS</sequence>
<dbReference type="EMBL" id="KZ992914">
    <property type="protein sequence ID" value="RKP06290.1"/>
    <property type="molecule type" value="Genomic_DNA"/>
</dbReference>
<dbReference type="GO" id="GO:0032259">
    <property type="term" value="P:methylation"/>
    <property type="evidence" value="ECO:0007669"/>
    <property type="project" value="UniProtKB-KW"/>
</dbReference>
<organism evidence="2 3">
    <name type="scientific">Thamnocephalis sphaerospora</name>
    <dbReference type="NCBI Taxonomy" id="78915"/>
    <lineage>
        <taxon>Eukaryota</taxon>
        <taxon>Fungi</taxon>
        <taxon>Fungi incertae sedis</taxon>
        <taxon>Zoopagomycota</taxon>
        <taxon>Zoopagomycotina</taxon>
        <taxon>Zoopagomycetes</taxon>
        <taxon>Zoopagales</taxon>
        <taxon>Sigmoideomycetaceae</taxon>
        <taxon>Thamnocephalis</taxon>
    </lineage>
</organism>
<dbReference type="Proteomes" id="UP000271241">
    <property type="component" value="Unassembled WGS sequence"/>
</dbReference>
<feature type="region of interest" description="Disordered" evidence="1">
    <location>
        <begin position="1"/>
        <end position="42"/>
    </location>
</feature>
<evidence type="ECO:0000313" key="2">
    <source>
        <dbReference type="EMBL" id="RKP06290.1"/>
    </source>
</evidence>
<dbReference type="OrthoDB" id="2013972at2759"/>
<keyword evidence="2" id="KW-0808">Transferase</keyword>
<dbReference type="CDD" id="cd02440">
    <property type="entry name" value="AdoMet_MTases"/>
    <property type="match status" value="1"/>
</dbReference>
<dbReference type="Gene3D" id="3.40.50.150">
    <property type="entry name" value="Vaccinia Virus protein VP39"/>
    <property type="match status" value="1"/>
</dbReference>
<dbReference type="STRING" id="78915.A0A4P9XM02"/>
<keyword evidence="3" id="KW-1185">Reference proteome</keyword>
<keyword evidence="2" id="KW-0489">Methyltransferase</keyword>
<reference evidence="3" key="1">
    <citation type="journal article" date="2018" name="Nat. Microbiol.">
        <title>Leveraging single-cell genomics to expand the fungal tree of life.</title>
        <authorList>
            <person name="Ahrendt S.R."/>
            <person name="Quandt C.A."/>
            <person name="Ciobanu D."/>
            <person name="Clum A."/>
            <person name="Salamov A."/>
            <person name="Andreopoulos B."/>
            <person name="Cheng J.F."/>
            <person name="Woyke T."/>
            <person name="Pelin A."/>
            <person name="Henrissat B."/>
            <person name="Reynolds N.K."/>
            <person name="Benny G.L."/>
            <person name="Smith M.E."/>
            <person name="James T.Y."/>
            <person name="Grigoriev I.V."/>
        </authorList>
    </citation>
    <scope>NUCLEOTIDE SEQUENCE [LARGE SCALE GENOMIC DNA]</scope>
    <source>
        <strain evidence="3">RSA 1356</strain>
    </source>
</reference>
<evidence type="ECO:0000256" key="1">
    <source>
        <dbReference type="SAM" id="MobiDB-lite"/>
    </source>
</evidence>
<accession>A0A4P9XM02</accession>
<feature type="compositionally biased region" description="Polar residues" evidence="1">
    <location>
        <begin position="1"/>
        <end position="17"/>
    </location>
</feature>
<dbReference type="PANTHER" id="PTHR43591:SF24">
    <property type="entry name" value="2-METHOXY-6-POLYPRENYL-1,4-BENZOQUINOL METHYLASE, MITOCHONDRIAL"/>
    <property type="match status" value="1"/>
</dbReference>
<evidence type="ECO:0000313" key="3">
    <source>
        <dbReference type="Proteomes" id="UP000271241"/>
    </source>
</evidence>
<dbReference type="AlphaFoldDB" id="A0A4P9XM02"/>
<dbReference type="Pfam" id="PF13489">
    <property type="entry name" value="Methyltransf_23"/>
    <property type="match status" value="1"/>
</dbReference>
<dbReference type="SUPFAM" id="SSF53335">
    <property type="entry name" value="S-adenosyl-L-methionine-dependent methyltransferases"/>
    <property type="match status" value="1"/>
</dbReference>
<dbReference type="GO" id="GO:0008168">
    <property type="term" value="F:methyltransferase activity"/>
    <property type="evidence" value="ECO:0007669"/>
    <property type="project" value="UniProtKB-KW"/>
</dbReference>
<dbReference type="InterPro" id="IPR029063">
    <property type="entry name" value="SAM-dependent_MTases_sf"/>
</dbReference>
<name>A0A4P9XM02_9FUNG</name>
<gene>
    <name evidence="2" type="ORF">THASP1DRAFT_18652</name>
</gene>
<dbReference type="PANTHER" id="PTHR43591">
    <property type="entry name" value="METHYLTRANSFERASE"/>
    <property type="match status" value="1"/>
</dbReference>
<proteinExistence type="predicted"/>